<organism evidence="1 2">
    <name type="scientific">Rugamonas brunnea</name>
    <dbReference type="NCBI Taxonomy" id="2758569"/>
    <lineage>
        <taxon>Bacteria</taxon>
        <taxon>Pseudomonadati</taxon>
        <taxon>Pseudomonadota</taxon>
        <taxon>Betaproteobacteria</taxon>
        <taxon>Burkholderiales</taxon>
        <taxon>Oxalobacteraceae</taxon>
        <taxon>Telluria group</taxon>
        <taxon>Rugamonas</taxon>
    </lineage>
</organism>
<keyword evidence="2" id="KW-1185">Reference proteome</keyword>
<name>A0A7W2EUL4_9BURK</name>
<proteinExistence type="predicted"/>
<evidence type="ECO:0000313" key="1">
    <source>
        <dbReference type="EMBL" id="MBA5638845.1"/>
    </source>
</evidence>
<protein>
    <submittedName>
        <fullName evidence="1">Uncharacterized protein</fullName>
    </submittedName>
</protein>
<dbReference type="AlphaFoldDB" id="A0A7W2EUL4"/>
<reference evidence="1 2" key="1">
    <citation type="submission" date="2020-07" db="EMBL/GenBank/DDBJ databases">
        <title>Novel species isolated from subtropical streams in China.</title>
        <authorList>
            <person name="Lu H."/>
        </authorList>
    </citation>
    <scope>NUCLEOTIDE SEQUENCE [LARGE SCALE GENOMIC DNA]</scope>
    <source>
        <strain evidence="1 2">LX20W</strain>
    </source>
</reference>
<gene>
    <name evidence="1" type="ORF">H3H37_17435</name>
</gene>
<accession>A0A7W2EUL4</accession>
<evidence type="ECO:0000313" key="2">
    <source>
        <dbReference type="Proteomes" id="UP000534388"/>
    </source>
</evidence>
<dbReference type="RefSeq" id="WP_182164782.1">
    <property type="nucleotide sequence ID" value="NZ_JACEZT010000011.1"/>
</dbReference>
<dbReference type="Proteomes" id="UP000534388">
    <property type="component" value="Unassembled WGS sequence"/>
</dbReference>
<comment type="caution">
    <text evidence="1">The sequence shown here is derived from an EMBL/GenBank/DDBJ whole genome shotgun (WGS) entry which is preliminary data.</text>
</comment>
<dbReference type="EMBL" id="JACEZT010000011">
    <property type="protein sequence ID" value="MBA5638845.1"/>
    <property type="molecule type" value="Genomic_DNA"/>
</dbReference>
<sequence>MTQIKLATNQAVQRGGGGVKDTIYYIFQIKPCLPEMFGFRLVINQAASRAAARRGLGMTNSHNI</sequence>